<keyword evidence="5" id="KW-1185">Reference proteome</keyword>
<evidence type="ECO:0000313" key="4">
    <source>
        <dbReference type="EMBL" id="KPV53293.1"/>
    </source>
</evidence>
<evidence type="ECO:0000256" key="2">
    <source>
        <dbReference type="ARBA" id="ARBA00093450"/>
    </source>
</evidence>
<dbReference type="PANTHER" id="PTHR30476:SF0">
    <property type="entry name" value="UPF0234 PROTEIN YAJQ"/>
    <property type="match status" value="1"/>
</dbReference>
<dbReference type="SUPFAM" id="SSF89963">
    <property type="entry name" value="YajQ-like"/>
    <property type="match status" value="2"/>
</dbReference>
<comment type="caution">
    <text evidence="4">The sequence shown here is derived from an EMBL/GenBank/DDBJ whole genome shotgun (WGS) entry which is preliminary data.</text>
</comment>
<dbReference type="CDD" id="cd11740">
    <property type="entry name" value="YajQ_like"/>
    <property type="match status" value="1"/>
</dbReference>
<protein>
    <recommendedName>
        <fullName evidence="3">Nucleotide-binding protein SE17_10475</fullName>
    </recommendedName>
</protein>
<dbReference type="GO" id="GO:0000166">
    <property type="term" value="F:nucleotide binding"/>
    <property type="evidence" value="ECO:0007669"/>
    <property type="project" value="UniProtKB-UniRule"/>
</dbReference>
<organism evidence="4 5">
    <name type="scientific">Kouleothrix aurantiaca</name>
    <dbReference type="NCBI Taxonomy" id="186479"/>
    <lineage>
        <taxon>Bacteria</taxon>
        <taxon>Bacillati</taxon>
        <taxon>Chloroflexota</taxon>
        <taxon>Chloroflexia</taxon>
        <taxon>Chloroflexales</taxon>
        <taxon>Roseiflexineae</taxon>
        <taxon>Roseiflexaceae</taxon>
        <taxon>Kouleothrix</taxon>
    </lineage>
</organism>
<evidence type="ECO:0000313" key="5">
    <source>
        <dbReference type="Proteomes" id="UP000050509"/>
    </source>
</evidence>
<dbReference type="InterPro" id="IPR035571">
    <property type="entry name" value="UPF0234-like_C"/>
</dbReference>
<accession>A0A0N8PSP4</accession>
<dbReference type="PATRIC" id="fig|186479.3.peg.6046"/>
<dbReference type="NCBIfam" id="NF003819">
    <property type="entry name" value="PRK05412.1"/>
    <property type="match status" value="1"/>
</dbReference>
<dbReference type="Pfam" id="PF04461">
    <property type="entry name" value="YajQ"/>
    <property type="match status" value="1"/>
</dbReference>
<dbReference type="GO" id="GO:0005829">
    <property type="term" value="C:cytosol"/>
    <property type="evidence" value="ECO:0007669"/>
    <property type="project" value="TreeGrafter"/>
</dbReference>
<dbReference type="InterPro" id="IPR035570">
    <property type="entry name" value="UPF0234_N"/>
</dbReference>
<dbReference type="Gene3D" id="3.30.70.860">
    <property type="match status" value="1"/>
</dbReference>
<comment type="similarity">
    <text evidence="2 3">Belongs to the YajQ family.</text>
</comment>
<dbReference type="InterPro" id="IPR036183">
    <property type="entry name" value="YajQ-like_sf"/>
</dbReference>
<dbReference type="Gene3D" id="3.30.70.990">
    <property type="entry name" value="YajQ-like, domain 2"/>
    <property type="match status" value="1"/>
</dbReference>
<keyword evidence="1 3" id="KW-0547">Nucleotide-binding</keyword>
<dbReference type="EMBL" id="LJCR01000292">
    <property type="protein sequence ID" value="KPV53293.1"/>
    <property type="molecule type" value="Genomic_DNA"/>
</dbReference>
<dbReference type="AlphaFoldDB" id="A0A0N8PSP4"/>
<comment type="function">
    <text evidence="3">Nucleotide-binding protein.</text>
</comment>
<dbReference type="Proteomes" id="UP000050509">
    <property type="component" value="Unassembled WGS sequence"/>
</dbReference>
<sequence length="165" mass="18820">MPAESTFDIVSEFDRQELANAVDQAQRDVRTRYDLKDSKTDIDLGEKELTITSGAEIHVDAVRDILETKALRRNLSLKIFKWGAVEEIGNMRVRQVATLQQGIPDDVAKKLQKLIRDSFPKVQPRIQGEALRIGSKSRDELQGVIKLVKEHQDEFAVALQFTNYR</sequence>
<evidence type="ECO:0000256" key="1">
    <source>
        <dbReference type="ARBA" id="ARBA00022741"/>
    </source>
</evidence>
<dbReference type="HAMAP" id="MF_00632">
    <property type="entry name" value="UPF0234"/>
    <property type="match status" value="1"/>
</dbReference>
<evidence type="ECO:0000256" key="3">
    <source>
        <dbReference type="HAMAP-Rule" id="MF_00632"/>
    </source>
</evidence>
<name>A0A0N8PSP4_9CHLR</name>
<dbReference type="PANTHER" id="PTHR30476">
    <property type="entry name" value="UPF0234 PROTEIN YAJQ"/>
    <property type="match status" value="1"/>
</dbReference>
<reference evidence="4 5" key="1">
    <citation type="submission" date="2015-09" db="EMBL/GenBank/DDBJ databases">
        <title>Draft genome sequence of Kouleothrix aurantiaca JCM 19913.</title>
        <authorList>
            <person name="Hemp J."/>
        </authorList>
    </citation>
    <scope>NUCLEOTIDE SEQUENCE [LARGE SCALE GENOMIC DNA]</scope>
    <source>
        <strain evidence="4 5">COM-B</strain>
    </source>
</reference>
<proteinExistence type="inferred from homology"/>
<gene>
    <name evidence="4" type="ORF">SE17_10475</name>
</gene>
<dbReference type="InterPro" id="IPR007551">
    <property type="entry name" value="YajQ/Smlt4090-like"/>
</dbReference>